<name>F8NNU5_SERL9</name>
<sequence length="72" mass="8307">MYGQLSTCRPTHGSSFYFIYHHLVRGCVVNVSSELRNGFSGKAKKVQREFQWALVTRIIVYQEINGKNLNLD</sequence>
<evidence type="ECO:0000313" key="1">
    <source>
        <dbReference type="EMBL" id="EGO27617.1"/>
    </source>
</evidence>
<accession>F8NNU5</accession>
<gene>
    <name evidence="1" type="ORF">SERLADRAFT_367183</name>
</gene>
<dbReference type="HOGENOM" id="CLU_2723778_0_0_1"/>
<reference evidence="1" key="1">
    <citation type="submission" date="2011-04" db="EMBL/GenBank/DDBJ databases">
        <title>Evolution of plant cell wall degrading machinery underlies the functional diversity of forest fungi.</title>
        <authorList>
            <consortium name="US DOE Joint Genome Institute (JGI-PGF)"/>
            <person name="Eastwood D.C."/>
            <person name="Floudas D."/>
            <person name="Binder M."/>
            <person name="Majcherczyk A."/>
            <person name="Schneider P."/>
            <person name="Aerts A."/>
            <person name="Asiegbu F.O."/>
            <person name="Baker S.E."/>
            <person name="Barry K."/>
            <person name="Bendiksby M."/>
            <person name="Blumentritt M."/>
            <person name="Coutinho P.M."/>
            <person name="Cullen D."/>
            <person name="Cullen D."/>
            <person name="Gathman A."/>
            <person name="Goodell B."/>
            <person name="Henrissat B."/>
            <person name="Ihrmark K."/>
            <person name="Kauserud H."/>
            <person name="Kohler A."/>
            <person name="LaButti K."/>
            <person name="Lapidus A."/>
            <person name="Lavin J.L."/>
            <person name="Lee Y.-H."/>
            <person name="Lindquist E."/>
            <person name="Lilly W."/>
            <person name="Lucas S."/>
            <person name="Morin E."/>
            <person name="Murat C."/>
            <person name="Oguiza J.A."/>
            <person name="Park J."/>
            <person name="Pisabarro A.G."/>
            <person name="Riley R."/>
            <person name="Rosling A."/>
            <person name="Salamov A."/>
            <person name="Schmidt O."/>
            <person name="Schmutz J."/>
            <person name="Skrede I."/>
            <person name="Stenlid J."/>
            <person name="Wiebenga A."/>
            <person name="Xie X."/>
            <person name="Kues U."/>
            <person name="Hibbett D.S."/>
            <person name="Hoffmeister D."/>
            <person name="Hogberg N."/>
            <person name="Martin F."/>
            <person name="Grigoriev I.V."/>
            <person name="Watkinson S.C."/>
        </authorList>
    </citation>
    <scope>NUCLEOTIDE SEQUENCE</scope>
    <source>
        <strain evidence="1">S7.9</strain>
    </source>
</reference>
<proteinExistence type="predicted"/>
<dbReference type="RefSeq" id="XP_007315708.1">
    <property type="nucleotide sequence ID" value="XM_007315646.1"/>
</dbReference>
<dbReference type="GeneID" id="18810190"/>
<dbReference type="KEGG" id="sla:SERLADRAFT_367183"/>
<dbReference type="EMBL" id="GL945431">
    <property type="protein sequence ID" value="EGO27617.1"/>
    <property type="molecule type" value="Genomic_DNA"/>
</dbReference>
<protein>
    <submittedName>
        <fullName evidence="1">Uncharacterized protein</fullName>
    </submittedName>
</protein>
<dbReference type="Proteomes" id="UP000008064">
    <property type="component" value="Unassembled WGS sequence"/>
</dbReference>
<organism>
    <name type="scientific">Serpula lacrymans var. lacrymans (strain S7.9)</name>
    <name type="common">Dry rot fungus</name>
    <dbReference type="NCBI Taxonomy" id="578457"/>
    <lineage>
        <taxon>Eukaryota</taxon>
        <taxon>Fungi</taxon>
        <taxon>Dikarya</taxon>
        <taxon>Basidiomycota</taxon>
        <taxon>Agaricomycotina</taxon>
        <taxon>Agaricomycetes</taxon>
        <taxon>Agaricomycetidae</taxon>
        <taxon>Boletales</taxon>
        <taxon>Coniophorineae</taxon>
        <taxon>Serpulaceae</taxon>
        <taxon>Serpula</taxon>
    </lineage>
</organism>
<dbReference type="AlphaFoldDB" id="F8NNU5"/>